<dbReference type="Proteomes" id="UP000295764">
    <property type="component" value="Unassembled WGS sequence"/>
</dbReference>
<evidence type="ECO:0000313" key="3">
    <source>
        <dbReference type="EMBL" id="TDN46283.1"/>
    </source>
</evidence>
<feature type="domain" description="NAD-dependent epimerase/dehydratase" evidence="2">
    <location>
        <begin position="173"/>
        <end position="286"/>
    </location>
</feature>
<dbReference type="Pfam" id="PF01370">
    <property type="entry name" value="Epimerase"/>
    <property type="match status" value="2"/>
</dbReference>
<reference evidence="3 4" key="1">
    <citation type="submission" date="2019-03" db="EMBL/GenBank/DDBJ databases">
        <title>Genomic analyses of the natural microbiome of Caenorhabditis elegans.</title>
        <authorList>
            <person name="Samuel B."/>
        </authorList>
    </citation>
    <scope>NUCLEOTIDE SEQUENCE [LARGE SCALE GENOMIC DNA]</scope>
    <source>
        <strain evidence="3 4">JUb65</strain>
    </source>
</reference>
<dbReference type="EMBL" id="SNVW01000001">
    <property type="protein sequence ID" value="TDN46283.1"/>
    <property type="molecule type" value="Genomic_DNA"/>
</dbReference>
<gene>
    <name evidence="3" type="ORF">EDF64_101144</name>
</gene>
<dbReference type="Gene3D" id="3.40.50.720">
    <property type="entry name" value="NAD(P)-binding Rossmann-like Domain"/>
    <property type="match status" value="1"/>
</dbReference>
<proteinExistence type="inferred from homology"/>
<evidence type="ECO:0000313" key="4">
    <source>
        <dbReference type="Proteomes" id="UP000295764"/>
    </source>
</evidence>
<feature type="domain" description="NAD-dependent epimerase/dehydratase" evidence="2">
    <location>
        <begin position="6"/>
        <end position="134"/>
    </location>
</feature>
<sequence length="364" mass="38426">MTTRTVLITGGAGFIGSRLATRLAAAGDDVVLLDVLHPQVHTGGWPLLPGGITAIPFDVTVPTMWDAVLRTVRPHVVVHLAAETGTGQSLTEASRHTRVNVVGTSELLDGLHRAGHTPDRFVLASSRAVYGEGEWATDDGERFVADARDVHQLDRAQWDPSAPGDHAGQAVRPLAHTAAVTQPRPSNVYAATKLAQEHVLHAWASAHGVPLSVLRLQNVYGPGQSLSNPYTGIVSLFGRLARERRPIPVYEDGSITRDFVFVDDVVSALAAATRSSADGTRTVDIGSGSPMTLLELAAVVAAQAGAPAPRVTGQYRLGDVRAAFADVSAARDALGYVPLVDPEAGIARLLEWMATQDVPVLDVA</sequence>
<evidence type="ECO:0000256" key="1">
    <source>
        <dbReference type="ARBA" id="ARBA00007637"/>
    </source>
</evidence>
<accession>A0A4R6DNB9</accession>
<dbReference type="AlphaFoldDB" id="A0A4R6DNB9"/>
<organism evidence="3 4">
    <name type="scientific">Curtobacterium flaccumfaciens</name>
    <dbReference type="NCBI Taxonomy" id="2035"/>
    <lineage>
        <taxon>Bacteria</taxon>
        <taxon>Bacillati</taxon>
        <taxon>Actinomycetota</taxon>
        <taxon>Actinomycetes</taxon>
        <taxon>Micrococcales</taxon>
        <taxon>Microbacteriaceae</taxon>
        <taxon>Curtobacterium</taxon>
    </lineage>
</organism>
<dbReference type="OrthoDB" id="9801785at2"/>
<dbReference type="InterPro" id="IPR036291">
    <property type="entry name" value="NAD(P)-bd_dom_sf"/>
</dbReference>
<dbReference type="SUPFAM" id="SSF51735">
    <property type="entry name" value="NAD(P)-binding Rossmann-fold domains"/>
    <property type="match status" value="1"/>
</dbReference>
<name>A0A4R6DNB9_9MICO</name>
<dbReference type="InterPro" id="IPR001509">
    <property type="entry name" value="Epimerase_deHydtase"/>
</dbReference>
<protein>
    <submittedName>
        <fullName evidence="3">dTDP-L-rhamnose 4-epimerase</fullName>
    </submittedName>
</protein>
<dbReference type="PRINTS" id="PR01713">
    <property type="entry name" value="NUCEPIMERASE"/>
</dbReference>
<comment type="similarity">
    <text evidence="1">Belongs to the NAD(P)-dependent epimerase/dehydratase family.</text>
</comment>
<dbReference type="PANTHER" id="PTHR43000">
    <property type="entry name" value="DTDP-D-GLUCOSE 4,6-DEHYDRATASE-RELATED"/>
    <property type="match status" value="1"/>
</dbReference>
<dbReference type="RefSeq" id="WP_133518194.1">
    <property type="nucleotide sequence ID" value="NZ_SNVW01000001.1"/>
</dbReference>
<comment type="caution">
    <text evidence="3">The sequence shown here is derived from an EMBL/GenBank/DDBJ whole genome shotgun (WGS) entry which is preliminary data.</text>
</comment>
<evidence type="ECO:0000259" key="2">
    <source>
        <dbReference type="Pfam" id="PF01370"/>
    </source>
</evidence>